<keyword evidence="14" id="KW-1185">Reference proteome</keyword>
<comment type="subunit">
    <text evidence="4">Homodimer.</text>
</comment>
<feature type="domain" description="Dynein attachment factor N-terminal" evidence="12">
    <location>
        <begin position="10"/>
        <end position="63"/>
    </location>
</feature>
<reference evidence="13 14" key="1">
    <citation type="submission" date="2018-08" db="EMBL/GenBank/DDBJ databases">
        <title>Aphanomyces genome sequencing and annotation.</title>
        <authorList>
            <person name="Minardi D."/>
            <person name="Oidtmann B."/>
            <person name="Van Der Giezen M."/>
            <person name="Studholme D.J."/>
        </authorList>
    </citation>
    <scope>NUCLEOTIDE SEQUENCE [LARGE SCALE GENOMIC DNA]</scope>
    <source>
        <strain evidence="13 14">NJM0002</strain>
    </source>
</reference>
<dbReference type="PANTHER" id="PTHR28572:SF1">
    <property type="entry name" value="COILED-COIL DOMAIN-CONTAINING PROTEIN 103"/>
    <property type="match status" value="1"/>
</dbReference>
<comment type="similarity">
    <text evidence="10">Belongs to the DNAAF19/PR46b family.</text>
</comment>
<evidence type="ECO:0000259" key="11">
    <source>
        <dbReference type="Pfam" id="PF13877"/>
    </source>
</evidence>
<gene>
    <name evidence="13" type="ORF">DYB32_006386</name>
</gene>
<dbReference type="GO" id="GO:0036159">
    <property type="term" value="P:inner dynein arm assembly"/>
    <property type="evidence" value="ECO:0007669"/>
    <property type="project" value="TreeGrafter"/>
</dbReference>
<keyword evidence="8" id="KW-0969">Cilium</keyword>
<keyword evidence="7" id="KW-0282">Flagellum</keyword>
<dbReference type="GO" id="GO:0003351">
    <property type="term" value="P:epithelial cilium movement involved in extracellular fluid movement"/>
    <property type="evidence" value="ECO:0007669"/>
    <property type="project" value="TreeGrafter"/>
</dbReference>
<evidence type="ECO:0000256" key="9">
    <source>
        <dbReference type="ARBA" id="ARBA00023273"/>
    </source>
</evidence>
<dbReference type="AlphaFoldDB" id="A0A3R6Z2N2"/>
<dbReference type="VEuPathDB" id="FungiDB:H310_02074"/>
<evidence type="ECO:0000256" key="5">
    <source>
        <dbReference type="ARBA" id="ARBA00022490"/>
    </source>
</evidence>
<organism evidence="13 14">
    <name type="scientific">Aphanomyces invadans</name>
    <dbReference type="NCBI Taxonomy" id="157072"/>
    <lineage>
        <taxon>Eukaryota</taxon>
        <taxon>Sar</taxon>
        <taxon>Stramenopiles</taxon>
        <taxon>Oomycota</taxon>
        <taxon>Saprolegniomycetes</taxon>
        <taxon>Saprolegniales</taxon>
        <taxon>Verrucalvaceae</taxon>
        <taxon>Aphanomyces</taxon>
    </lineage>
</organism>
<comment type="subcellular location">
    <subcellularLocation>
        <location evidence="2">Cell projection</location>
        <location evidence="2">Cilium</location>
        <location evidence="2">Flagellum</location>
    </subcellularLocation>
    <subcellularLocation>
        <location evidence="3">Cytoplasm</location>
    </subcellularLocation>
</comment>
<feature type="domain" description="RNA-polymerase II-associated protein 3-like C-terminal" evidence="11">
    <location>
        <begin position="91"/>
        <end position="194"/>
    </location>
</feature>
<evidence type="ECO:0000313" key="14">
    <source>
        <dbReference type="Proteomes" id="UP000285060"/>
    </source>
</evidence>
<sequence>MASIYEGAFDTAALQKELALALEEDRKYKLTDEMKKRAIHTAASYDDFRVSELQNLSKSERKRNRMYQAKTAVVDTTKSKTLVGELDAAVPPATSVEFLRTWRRSCVTQDAKYKYLQVTTPDRLQKLFHAELDSDLMLQIVACLNAQFVNLNPNNDVDDFETEHAHACFTLAMLEAATKTGRFALTVSFWTSSQATTVAQLVARVHDILVSNYDDDNDALGQVKVRLDALRDQFRQ</sequence>
<evidence type="ECO:0000256" key="7">
    <source>
        <dbReference type="ARBA" id="ARBA00022846"/>
    </source>
</evidence>
<evidence type="ECO:0000256" key="3">
    <source>
        <dbReference type="ARBA" id="ARBA00004496"/>
    </source>
</evidence>
<name>A0A3R6Z2N2_9STRA</name>
<dbReference type="GO" id="GO:0007368">
    <property type="term" value="P:determination of left/right symmetry"/>
    <property type="evidence" value="ECO:0007669"/>
    <property type="project" value="TreeGrafter"/>
</dbReference>
<dbReference type="Pfam" id="PF13877">
    <property type="entry name" value="RPAP3_C"/>
    <property type="match status" value="1"/>
</dbReference>
<comment type="caution">
    <text evidence="13">The sequence shown here is derived from an EMBL/GenBank/DDBJ whole genome shotgun (WGS) entry which is preliminary data.</text>
</comment>
<evidence type="ECO:0000313" key="13">
    <source>
        <dbReference type="EMBL" id="RHY28500.1"/>
    </source>
</evidence>
<dbReference type="GO" id="GO:0031514">
    <property type="term" value="C:motile cilium"/>
    <property type="evidence" value="ECO:0007669"/>
    <property type="project" value="UniProtKB-SubCell"/>
</dbReference>
<evidence type="ECO:0000256" key="10">
    <source>
        <dbReference type="ARBA" id="ARBA00049986"/>
    </source>
</evidence>
<dbReference type="EMBL" id="QUSY01000572">
    <property type="protein sequence ID" value="RHY28500.1"/>
    <property type="molecule type" value="Genomic_DNA"/>
</dbReference>
<accession>A0A3R6Z2N2</accession>
<evidence type="ECO:0000256" key="2">
    <source>
        <dbReference type="ARBA" id="ARBA00004230"/>
    </source>
</evidence>
<dbReference type="InterPro" id="IPR042422">
    <property type="entry name" value="CC103"/>
</dbReference>
<evidence type="ECO:0000256" key="4">
    <source>
        <dbReference type="ARBA" id="ARBA00011738"/>
    </source>
</evidence>
<proteinExistence type="inferred from homology"/>
<dbReference type="InterPro" id="IPR031733">
    <property type="entry name" value="Dynein_attach_N"/>
</dbReference>
<dbReference type="PANTHER" id="PTHR28572">
    <property type="entry name" value="COILED-COIL DOMAIN-CONTAINING PROTEIN 103"/>
    <property type="match status" value="1"/>
</dbReference>
<keyword evidence="9" id="KW-0966">Cell projection</keyword>
<evidence type="ECO:0000256" key="8">
    <source>
        <dbReference type="ARBA" id="ARBA00023069"/>
    </source>
</evidence>
<evidence type="ECO:0000259" key="12">
    <source>
        <dbReference type="Pfam" id="PF15867"/>
    </source>
</evidence>
<dbReference type="InterPro" id="IPR025986">
    <property type="entry name" value="RPAP3-like_C"/>
</dbReference>
<comment type="function">
    <text evidence="1">Dynein-attachment factor required for cilia motility.</text>
</comment>
<evidence type="ECO:0008006" key="15">
    <source>
        <dbReference type="Google" id="ProtNLM"/>
    </source>
</evidence>
<protein>
    <recommendedName>
        <fullName evidence="15">Dynein attachment factor N-terminal domain-containing protein</fullName>
    </recommendedName>
</protein>
<keyword evidence="6" id="KW-0970">Cilium biogenesis/degradation</keyword>
<dbReference type="GO" id="GO:0036157">
    <property type="term" value="C:outer dynein arm"/>
    <property type="evidence" value="ECO:0007669"/>
    <property type="project" value="InterPro"/>
</dbReference>
<dbReference type="Proteomes" id="UP000285060">
    <property type="component" value="Unassembled WGS sequence"/>
</dbReference>
<keyword evidence="5" id="KW-0963">Cytoplasm</keyword>
<dbReference type="GO" id="GO:0005576">
    <property type="term" value="C:extracellular region"/>
    <property type="evidence" value="ECO:0007669"/>
    <property type="project" value="GOC"/>
</dbReference>
<dbReference type="Pfam" id="PF15867">
    <property type="entry name" value="Dynein_attach_N"/>
    <property type="match status" value="1"/>
</dbReference>
<evidence type="ECO:0000256" key="6">
    <source>
        <dbReference type="ARBA" id="ARBA00022794"/>
    </source>
</evidence>
<evidence type="ECO:0000256" key="1">
    <source>
        <dbReference type="ARBA" id="ARBA00004048"/>
    </source>
</evidence>